<accession>A0A1Y0ITU5</accession>
<evidence type="ECO:0000259" key="3">
    <source>
        <dbReference type="Pfam" id="PF07261"/>
    </source>
</evidence>
<dbReference type="EMBL" id="CP021434">
    <property type="protein sequence ID" value="ARU62905.1"/>
    <property type="molecule type" value="Genomic_DNA"/>
</dbReference>
<dbReference type="PANTHER" id="PTHR37293">
    <property type="entry name" value="PHAGE REPLICATION PROTEIN-RELATED"/>
    <property type="match status" value="1"/>
</dbReference>
<keyword evidence="6" id="KW-1185">Reference proteome</keyword>
<dbReference type="Pfam" id="PF21984">
    <property type="entry name" value="DnaD_N"/>
    <property type="match status" value="1"/>
</dbReference>
<dbReference type="Pfam" id="PF07261">
    <property type="entry name" value="DnaB_2"/>
    <property type="match status" value="1"/>
</dbReference>
<dbReference type="PANTHER" id="PTHR37293:SF6">
    <property type="entry name" value="DNA REPLICATION PROTEIN DNAD"/>
    <property type="match status" value="1"/>
</dbReference>
<evidence type="ECO:0000259" key="4">
    <source>
        <dbReference type="Pfam" id="PF21984"/>
    </source>
</evidence>
<sequence length="265" mass="30274">MQRQTQESAFTVLMSSGFVAIPGILLREYKRLGLSDEEMMLVLHVMQFRQEGIEFPTPRELGERMTLHPDVLAGMVQQLVHRGLLDIDEHGLGHDALSLRPLYAKLAKLLEPKPPVAPAAPAAKPVSSYDMLEQREQQQNLFALFEQEFGRPISPIEYERISCWIDQDHYREELIREALKEAVLAGKFNFRYIDRILFEWGKSNIRSIQDLTVHREQFRNRIPTRGQNNKTGNKNGNAGNKPAAASDEDSGNKYDMFYKVYGGNG</sequence>
<dbReference type="InterPro" id="IPR006343">
    <property type="entry name" value="DnaB/C_C"/>
</dbReference>
<dbReference type="KEGG" id="tum:CBW65_19415"/>
<dbReference type="InterPro" id="IPR036388">
    <property type="entry name" value="WH-like_DNA-bd_sf"/>
</dbReference>
<dbReference type="InterPro" id="IPR053162">
    <property type="entry name" value="DnaD"/>
</dbReference>
<dbReference type="OrthoDB" id="9770238at2"/>
<dbReference type="SUPFAM" id="SSF158499">
    <property type="entry name" value="DnaD domain-like"/>
    <property type="match status" value="1"/>
</dbReference>
<dbReference type="Gene3D" id="1.10.10.630">
    <property type="entry name" value="DnaD domain-like"/>
    <property type="match status" value="1"/>
</dbReference>
<evidence type="ECO:0000256" key="2">
    <source>
        <dbReference type="SAM" id="MobiDB-lite"/>
    </source>
</evidence>
<dbReference type="Proteomes" id="UP000195437">
    <property type="component" value="Chromosome"/>
</dbReference>
<dbReference type="AlphaFoldDB" id="A0A1Y0ITU5"/>
<feature type="compositionally biased region" description="Low complexity" evidence="2">
    <location>
        <begin position="228"/>
        <end position="245"/>
    </location>
</feature>
<evidence type="ECO:0000313" key="6">
    <source>
        <dbReference type="Proteomes" id="UP000195437"/>
    </source>
</evidence>
<comment type="similarity">
    <text evidence="1">Belongs to the DnaB/DnaD family.</text>
</comment>
<evidence type="ECO:0000313" key="5">
    <source>
        <dbReference type="EMBL" id="ARU62905.1"/>
    </source>
</evidence>
<organism evidence="5 6">
    <name type="scientific">Tumebacillus avium</name>
    <dbReference type="NCBI Taxonomy" id="1903704"/>
    <lineage>
        <taxon>Bacteria</taxon>
        <taxon>Bacillati</taxon>
        <taxon>Bacillota</taxon>
        <taxon>Bacilli</taxon>
        <taxon>Bacillales</taxon>
        <taxon>Alicyclobacillaceae</taxon>
        <taxon>Tumebacillus</taxon>
    </lineage>
</organism>
<feature type="domain" description="DnaD N-terminal" evidence="4">
    <location>
        <begin position="21"/>
        <end position="111"/>
    </location>
</feature>
<protein>
    <submittedName>
        <fullName evidence="5">Uncharacterized protein</fullName>
    </submittedName>
</protein>
<dbReference type="RefSeq" id="WP_087458255.1">
    <property type="nucleotide sequence ID" value="NZ_CP021434.1"/>
</dbReference>
<feature type="domain" description="DnaB/C C-terminal" evidence="3">
    <location>
        <begin position="142"/>
        <end position="212"/>
    </location>
</feature>
<feature type="region of interest" description="Disordered" evidence="2">
    <location>
        <begin position="219"/>
        <end position="253"/>
    </location>
</feature>
<dbReference type="InterPro" id="IPR053843">
    <property type="entry name" value="DnaD_N"/>
</dbReference>
<name>A0A1Y0ITU5_9BACL</name>
<dbReference type="Gene3D" id="1.10.10.10">
    <property type="entry name" value="Winged helix-like DNA-binding domain superfamily/Winged helix DNA-binding domain"/>
    <property type="match status" value="1"/>
</dbReference>
<proteinExistence type="inferred from homology"/>
<reference evidence="6" key="1">
    <citation type="submission" date="2017-05" db="EMBL/GenBank/DDBJ databases">
        <authorList>
            <person name="Sung H."/>
        </authorList>
    </citation>
    <scope>NUCLEOTIDE SEQUENCE [LARGE SCALE GENOMIC DNA]</scope>
    <source>
        <strain evidence="6">AR23208</strain>
    </source>
</reference>
<evidence type="ECO:0000256" key="1">
    <source>
        <dbReference type="ARBA" id="ARBA00093462"/>
    </source>
</evidence>
<dbReference type="InterPro" id="IPR034829">
    <property type="entry name" value="DnaD-like_sf"/>
</dbReference>
<gene>
    <name evidence="5" type="ORF">CBW65_19415</name>
</gene>
<dbReference type="NCBIfam" id="TIGR01446">
    <property type="entry name" value="DnaD_dom"/>
    <property type="match status" value="1"/>
</dbReference>